<feature type="region of interest" description="Disordered" evidence="1">
    <location>
        <begin position="72"/>
        <end position="105"/>
    </location>
</feature>
<evidence type="ECO:0000313" key="3">
    <source>
        <dbReference type="Proteomes" id="UP000698800"/>
    </source>
</evidence>
<dbReference type="Pfam" id="PF04032">
    <property type="entry name" value="Rpr2"/>
    <property type="match status" value="1"/>
</dbReference>
<dbReference type="GO" id="GO:0008033">
    <property type="term" value="P:tRNA processing"/>
    <property type="evidence" value="ECO:0007669"/>
    <property type="project" value="TreeGrafter"/>
</dbReference>
<dbReference type="OrthoDB" id="438080at2759"/>
<dbReference type="Gene3D" id="6.20.50.20">
    <property type="match status" value="1"/>
</dbReference>
<proteinExistence type="predicted"/>
<dbReference type="AlphaFoldDB" id="A0A9P8KZT3"/>
<dbReference type="PANTHER" id="PTHR14742:SF3">
    <property type="entry name" value="RIBONUCLEASE MRP PROTEIN SUBUNIT SNM1"/>
    <property type="match status" value="1"/>
</dbReference>
<dbReference type="GO" id="GO:0005655">
    <property type="term" value="C:nucleolar ribonuclease P complex"/>
    <property type="evidence" value="ECO:0007669"/>
    <property type="project" value="TreeGrafter"/>
</dbReference>
<dbReference type="PANTHER" id="PTHR14742">
    <property type="entry name" value="RIBONUCLEASE P SUBUNIT P21"/>
    <property type="match status" value="1"/>
</dbReference>
<protein>
    <submittedName>
        <fullName evidence="2">Uncharacterized protein</fullName>
    </submittedName>
</protein>
<evidence type="ECO:0000256" key="1">
    <source>
        <dbReference type="SAM" id="MobiDB-lite"/>
    </source>
</evidence>
<sequence length="213" mass="23159">MAPDSVVPHLRYLNDAAHLLSIESPAVSAHLLSQYNKLTFEGELNPSDARKRSVCGACGNIMIPGWTCHVRRKGEESRRSLRGPPTKGPKSESRGAAPGPALQTDKVEMKVEYECRLCGRTTRQILPKKPPLKRPARLAALSSVPSRLMASPSTLTRNSDLDAAKPIPANASSKKRAKARKQGGLQALLAKKKEEGEQVGDFGLDLMDLMKKT</sequence>
<feature type="region of interest" description="Disordered" evidence="1">
    <location>
        <begin position="149"/>
        <end position="192"/>
    </location>
</feature>
<accession>A0A9P8KZT3</accession>
<name>A0A9P8KZT3_9PEZI</name>
<gene>
    <name evidence="2" type="ORF">FGG08_004234</name>
</gene>
<keyword evidence="3" id="KW-1185">Reference proteome</keyword>
<organism evidence="2 3">
    <name type="scientific">Glutinoglossum americanum</name>
    <dbReference type="NCBI Taxonomy" id="1670608"/>
    <lineage>
        <taxon>Eukaryota</taxon>
        <taxon>Fungi</taxon>
        <taxon>Dikarya</taxon>
        <taxon>Ascomycota</taxon>
        <taxon>Pezizomycotina</taxon>
        <taxon>Geoglossomycetes</taxon>
        <taxon>Geoglossales</taxon>
        <taxon>Geoglossaceae</taxon>
        <taxon>Glutinoglossum</taxon>
    </lineage>
</organism>
<comment type="caution">
    <text evidence="2">The sequence shown here is derived from an EMBL/GenBank/DDBJ whole genome shotgun (WGS) entry which is preliminary data.</text>
</comment>
<dbReference type="Proteomes" id="UP000698800">
    <property type="component" value="Unassembled WGS sequence"/>
</dbReference>
<dbReference type="InterPro" id="IPR007175">
    <property type="entry name" value="Rpr2/Snm1/Rpp21"/>
</dbReference>
<evidence type="ECO:0000313" key="2">
    <source>
        <dbReference type="EMBL" id="KAH0541310.1"/>
    </source>
</evidence>
<dbReference type="EMBL" id="JAGHQL010000082">
    <property type="protein sequence ID" value="KAH0541310.1"/>
    <property type="molecule type" value="Genomic_DNA"/>
</dbReference>
<reference evidence="2" key="1">
    <citation type="submission" date="2021-03" db="EMBL/GenBank/DDBJ databases">
        <title>Comparative genomics and phylogenomic investigation of the class Geoglossomycetes provide insights into ecological specialization and systematics.</title>
        <authorList>
            <person name="Melie T."/>
            <person name="Pirro S."/>
            <person name="Miller A.N."/>
            <person name="Quandt A."/>
        </authorList>
    </citation>
    <scope>NUCLEOTIDE SEQUENCE</scope>
    <source>
        <strain evidence="2">GBOQ0MN5Z8</strain>
    </source>
</reference>